<keyword evidence="1 4" id="KW-0547">Nucleotide-binding</keyword>
<evidence type="ECO:0000313" key="8">
    <source>
        <dbReference type="Proteomes" id="UP000589716"/>
    </source>
</evidence>
<evidence type="ECO:0000256" key="4">
    <source>
        <dbReference type="HAMAP-Rule" id="MF_00636"/>
    </source>
</evidence>
<feature type="binding site" evidence="4">
    <location>
        <begin position="10"/>
        <end position="17"/>
    </location>
    <ligand>
        <name>ATP</name>
        <dbReference type="ChEBI" id="CHEBI:30616"/>
    </ligand>
</feature>
<evidence type="ECO:0000256" key="2">
    <source>
        <dbReference type="ARBA" id="ARBA00022840"/>
    </source>
</evidence>
<keyword evidence="2 4" id="KW-0067">ATP-binding</keyword>
<evidence type="ECO:0000259" key="5">
    <source>
        <dbReference type="Pfam" id="PF03668"/>
    </source>
</evidence>
<dbReference type="NCBIfam" id="NF003828">
    <property type="entry name" value="PRK05416.1"/>
    <property type="match status" value="1"/>
</dbReference>
<feature type="domain" description="RapZ C-terminal" evidence="6">
    <location>
        <begin position="167"/>
        <end position="284"/>
    </location>
</feature>
<keyword evidence="3 4" id="KW-0342">GTP-binding</keyword>
<sequence>MSIELVVISGMSGSGKSVALRALEDVGYYCVDNLPPELLEPFIALQQRLGTRRVGIAMDVRSGDSLPQLPLLLHGLSDRGIALRQIFLDADDETLVRRFSETRRRHPLSMPDDLQGRQALPQAIEKERRLLADLRERSHVIDTSHRRPSQLLAVVKQLIAAPTAHLTLVFESFAFKRGIALDADYVFDVRMLPNPHYDTELRPMTGRDQPVADFLAQQPEVQLMRQQIADFLRTWLPALARDHRSYVTVAIGCTGGQHRSVYLVEQLVQQFSAEWLTLARHRELDGIQK</sequence>
<dbReference type="GO" id="GO:0005525">
    <property type="term" value="F:GTP binding"/>
    <property type="evidence" value="ECO:0007669"/>
    <property type="project" value="UniProtKB-UniRule"/>
</dbReference>
<evidence type="ECO:0000259" key="6">
    <source>
        <dbReference type="Pfam" id="PF22740"/>
    </source>
</evidence>
<dbReference type="InterPro" id="IPR053931">
    <property type="entry name" value="RapZ_C"/>
</dbReference>
<dbReference type="InterPro" id="IPR027417">
    <property type="entry name" value="P-loop_NTPase"/>
</dbReference>
<keyword evidence="8" id="KW-1185">Reference proteome</keyword>
<dbReference type="InterPro" id="IPR005337">
    <property type="entry name" value="RapZ-like"/>
</dbReference>
<evidence type="ECO:0000256" key="3">
    <source>
        <dbReference type="ARBA" id="ARBA00023134"/>
    </source>
</evidence>
<dbReference type="PANTHER" id="PTHR30448">
    <property type="entry name" value="RNASE ADAPTER PROTEIN RAPZ"/>
    <property type="match status" value="1"/>
</dbReference>
<name>A0A853IVI9_9BURK</name>
<comment type="caution">
    <text evidence="7">The sequence shown here is derived from an EMBL/GenBank/DDBJ whole genome shotgun (WGS) entry which is preliminary data.</text>
</comment>
<dbReference type="EMBL" id="JACCKX010000001">
    <property type="protein sequence ID" value="NZA01010.1"/>
    <property type="molecule type" value="Genomic_DNA"/>
</dbReference>
<dbReference type="RefSeq" id="WP_180549527.1">
    <property type="nucleotide sequence ID" value="NZ_JACCKX010000001.1"/>
</dbReference>
<dbReference type="Proteomes" id="UP000589716">
    <property type="component" value="Unassembled WGS sequence"/>
</dbReference>
<evidence type="ECO:0000313" key="7">
    <source>
        <dbReference type="EMBL" id="NZA01010.1"/>
    </source>
</evidence>
<dbReference type="Pfam" id="PF22740">
    <property type="entry name" value="PapZ_C"/>
    <property type="match status" value="1"/>
</dbReference>
<feature type="binding site" evidence="4">
    <location>
        <begin position="59"/>
        <end position="62"/>
    </location>
    <ligand>
        <name>GTP</name>
        <dbReference type="ChEBI" id="CHEBI:37565"/>
    </ligand>
</feature>
<reference evidence="7 8" key="1">
    <citation type="submission" date="2020-07" db="EMBL/GenBank/DDBJ databases">
        <authorList>
            <person name="Maaloum M."/>
        </authorList>
    </citation>
    <scope>NUCLEOTIDE SEQUENCE [LARGE SCALE GENOMIC DNA]</scope>
    <source>
        <strain evidence="7 8">GCS-AN-3</strain>
    </source>
</reference>
<proteinExistence type="inferred from homology"/>
<feature type="domain" description="RapZ-like N-terminal" evidence="5">
    <location>
        <begin position="3"/>
        <end position="157"/>
    </location>
</feature>
<gene>
    <name evidence="7" type="primary">rapZ</name>
    <name evidence="7" type="ORF">H0I39_03105</name>
</gene>
<protein>
    <submittedName>
        <fullName evidence="7">RNase adapter RapZ</fullName>
    </submittedName>
</protein>
<dbReference type="SUPFAM" id="SSF52540">
    <property type="entry name" value="P-loop containing nucleoside triphosphate hydrolases"/>
    <property type="match status" value="1"/>
</dbReference>
<dbReference type="PIRSF" id="PIRSF005052">
    <property type="entry name" value="P-loopkin"/>
    <property type="match status" value="1"/>
</dbReference>
<accession>A0A853IVI9</accession>
<dbReference type="HAMAP" id="MF_00636">
    <property type="entry name" value="RapZ_like"/>
    <property type="match status" value="1"/>
</dbReference>
<dbReference type="AlphaFoldDB" id="A0A853IVI9"/>
<dbReference type="GO" id="GO:0005524">
    <property type="term" value="F:ATP binding"/>
    <property type="evidence" value="ECO:0007669"/>
    <property type="project" value="UniProtKB-UniRule"/>
</dbReference>
<dbReference type="Gene3D" id="3.40.50.300">
    <property type="entry name" value="P-loop containing nucleotide triphosphate hydrolases"/>
    <property type="match status" value="1"/>
</dbReference>
<organism evidence="7 8">
    <name type="scientific">Ottowia beijingensis</name>
    <dbReference type="NCBI Taxonomy" id="1207057"/>
    <lineage>
        <taxon>Bacteria</taxon>
        <taxon>Pseudomonadati</taxon>
        <taxon>Pseudomonadota</taxon>
        <taxon>Betaproteobacteria</taxon>
        <taxon>Burkholderiales</taxon>
        <taxon>Comamonadaceae</taxon>
        <taxon>Ottowia</taxon>
    </lineage>
</organism>
<dbReference type="Pfam" id="PF03668">
    <property type="entry name" value="RapZ-like_N"/>
    <property type="match status" value="1"/>
</dbReference>
<dbReference type="InterPro" id="IPR053930">
    <property type="entry name" value="RapZ-like_N"/>
</dbReference>
<dbReference type="PANTHER" id="PTHR30448:SF0">
    <property type="entry name" value="RNASE ADAPTER PROTEIN RAPZ"/>
    <property type="match status" value="1"/>
</dbReference>
<evidence type="ECO:0000256" key="1">
    <source>
        <dbReference type="ARBA" id="ARBA00022741"/>
    </source>
</evidence>